<dbReference type="Gene3D" id="2.30.22.10">
    <property type="entry name" value="Head domain of nucleotide exchange factor GrpE"/>
    <property type="match status" value="1"/>
</dbReference>
<dbReference type="PANTHER" id="PTHR21237:SF23">
    <property type="entry name" value="GRPE PROTEIN HOMOLOG, MITOCHONDRIAL"/>
    <property type="match status" value="1"/>
</dbReference>
<evidence type="ECO:0000313" key="8">
    <source>
        <dbReference type="Proteomes" id="UP000034595"/>
    </source>
</evidence>
<dbReference type="GO" id="GO:0000774">
    <property type="term" value="F:adenyl-nucleotide exchange factor activity"/>
    <property type="evidence" value="ECO:0007669"/>
    <property type="project" value="InterPro"/>
</dbReference>
<dbReference type="HAMAP" id="MF_01151">
    <property type="entry name" value="GrpE"/>
    <property type="match status" value="1"/>
</dbReference>
<dbReference type="GO" id="GO:0005737">
    <property type="term" value="C:cytoplasm"/>
    <property type="evidence" value="ECO:0007669"/>
    <property type="project" value="UniProtKB-SubCell"/>
</dbReference>
<dbReference type="SUPFAM" id="SSF51064">
    <property type="entry name" value="Head domain of nucleotide exchange factor GrpE"/>
    <property type="match status" value="1"/>
</dbReference>
<dbReference type="PRINTS" id="PR00773">
    <property type="entry name" value="GRPEPROTEIN"/>
</dbReference>
<feature type="coiled-coil region" evidence="6">
    <location>
        <begin position="1"/>
        <end position="42"/>
    </location>
</feature>
<organism evidence="7 8">
    <name type="scientific">Candidatus Azambacteria bacterium GW2011_GWA1_44_9</name>
    <dbReference type="NCBI Taxonomy" id="1618610"/>
    <lineage>
        <taxon>Bacteria</taxon>
        <taxon>Candidatus Azamiibacteriota</taxon>
    </lineage>
</organism>
<comment type="caution">
    <text evidence="7">The sequence shown here is derived from an EMBL/GenBank/DDBJ whole genome shotgun (WGS) entry which is preliminary data.</text>
</comment>
<dbReference type="GO" id="GO:0051082">
    <property type="term" value="F:unfolded protein binding"/>
    <property type="evidence" value="ECO:0007669"/>
    <property type="project" value="TreeGrafter"/>
</dbReference>
<protein>
    <recommendedName>
        <fullName evidence="3 4">Protein GrpE</fullName>
    </recommendedName>
    <alternativeName>
        <fullName evidence="3">HSP-70 cofactor</fullName>
    </alternativeName>
</protein>
<evidence type="ECO:0000256" key="2">
    <source>
        <dbReference type="ARBA" id="ARBA00023186"/>
    </source>
</evidence>
<evidence type="ECO:0000256" key="5">
    <source>
        <dbReference type="RuleBase" id="RU004478"/>
    </source>
</evidence>
<dbReference type="EMBL" id="LCJQ01000007">
    <property type="protein sequence ID" value="KKT81588.1"/>
    <property type="molecule type" value="Genomic_DNA"/>
</dbReference>
<comment type="similarity">
    <text evidence="1 3 5">Belongs to the GrpE family.</text>
</comment>
<dbReference type="GO" id="GO:0042803">
    <property type="term" value="F:protein homodimerization activity"/>
    <property type="evidence" value="ECO:0007669"/>
    <property type="project" value="InterPro"/>
</dbReference>
<name>A0A0G1KDC9_9BACT</name>
<evidence type="ECO:0000256" key="3">
    <source>
        <dbReference type="HAMAP-Rule" id="MF_01151"/>
    </source>
</evidence>
<evidence type="ECO:0000256" key="6">
    <source>
        <dbReference type="SAM" id="Coils"/>
    </source>
</evidence>
<dbReference type="PANTHER" id="PTHR21237">
    <property type="entry name" value="GRPE PROTEIN"/>
    <property type="match status" value="1"/>
</dbReference>
<sequence>MTKKIEEIKQLEEKVNDLENQLKRAVADYHNLEKRINEGRSELTRLGISDFLLKIIPSLDHLEQAIKGAESTGEESGWLEGVKLAVKELRKVLAEEGLQEVDCSCPFDPNLHEAVEVEEGEEGRIIKVLQMGYNLNGKCIRPARVVVGKPSFAKATEDKGGRN</sequence>
<keyword evidence="2 3" id="KW-0143">Chaperone</keyword>
<dbReference type="PROSITE" id="PS01071">
    <property type="entry name" value="GRPE"/>
    <property type="match status" value="1"/>
</dbReference>
<dbReference type="InterPro" id="IPR000740">
    <property type="entry name" value="GrpE"/>
</dbReference>
<dbReference type="InterPro" id="IPR009012">
    <property type="entry name" value="GrpE_head"/>
</dbReference>
<dbReference type="Gene3D" id="3.90.20.20">
    <property type="match status" value="1"/>
</dbReference>
<evidence type="ECO:0000256" key="1">
    <source>
        <dbReference type="ARBA" id="ARBA00009054"/>
    </source>
</evidence>
<keyword evidence="3 4" id="KW-0346">Stress response</keyword>
<keyword evidence="6" id="KW-0175">Coiled coil</keyword>
<dbReference type="GO" id="GO:0006457">
    <property type="term" value="P:protein folding"/>
    <property type="evidence" value="ECO:0007669"/>
    <property type="project" value="InterPro"/>
</dbReference>
<dbReference type="GO" id="GO:0051087">
    <property type="term" value="F:protein-folding chaperone binding"/>
    <property type="evidence" value="ECO:0007669"/>
    <property type="project" value="InterPro"/>
</dbReference>
<dbReference type="Pfam" id="PF01025">
    <property type="entry name" value="GrpE"/>
    <property type="match status" value="1"/>
</dbReference>
<comment type="subcellular location">
    <subcellularLocation>
        <location evidence="3">Cytoplasm</location>
    </subcellularLocation>
</comment>
<comment type="subunit">
    <text evidence="3">Homodimer.</text>
</comment>
<keyword evidence="3" id="KW-0963">Cytoplasm</keyword>
<dbReference type="Proteomes" id="UP000034595">
    <property type="component" value="Unassembled WGS sequence"/>
</dbReference>
<dbReference type="AlphaFoldDB" id="A0A0G1KDC9"/>
<dbReference type="SUPFAM" id="SSF58014">
    <property type="entry name" value="Coiled-coil domain of nucleotide exchange factor GrpE"/>
    <property type="match status" value="1"/>
</dbReference>
<evidence type="ECO:0000313" key="7">
    <source>
        <dbReference type="EMBL" id="KKT81588.1"/>
    </source>
</evidence>
<gene>
    <name evidence="3" type="primary">grpE</name>
    <name evidence="7" type="ORF">UW78_C0007G0010</name>
</gene>
<accession>A0A0G1KDC9</accession>
<comment type="function">
    <text evidence="3 4">Participates actively in the response to hyperosmotic and heat shock by preventing the aggregation of stress-denatured proteins, in association with DnaK and GrpE. It is the nucleotide exchange factor for DnaK and may function as a thermosensor. Unfolded proteins bind initially to DnaJ; upon interaction with the DnaJ-bound protein, DnaK hydrolyzes its bound ATP, resulting in the formation of a stable complex. GrpE releases ADP from DnaK; ATP binding to DnaK triggers the release of the substrate protein, thus completing the reaction cycle. Several rounds of ATP-dependent interactions between DnaJ, DnaK and GrpE are required for fully efficient folding.</text>
</comment>
<reference evidence="7 8" key="1">
    <citation type="journal article" date="2015" name="Nature">
        <title>rRNA introns, odd ribosomes, and small enigmatic genomes across a large radiation of phyla.</title>
        <authorList>
            <person name="Brown C.T."/>
            <person name="Hug L.A."/>
            <person name="Thomas B.C."/>
            <person name="Sharon I."/>
            <person name="Castelle C.J."/>
            <person name="Singh A."/>
            <person name="Wilkins M.J."/>
            <person name="Williams K.H."/>
            <person name="Banfield J.F."/>
        </authorList>
    </citation>
    <scope>NUCLEOTIDE SEQUENCE [LARGE SCALE GENOMIC DNA]</scope>
</reference>
<proteinExistence type="inferred from homology"/>
<dbReference type="InterPro" id="IPR013805">
    <property type="entry name" value="GrpE_CC"/>
</dbReference>
<evidence type="ECO:0000256" key="4">
    <source>
        <dbReference type="RuleBase" id="RU000639"/>
    </source>
</evidence>